<feature type="region of interest" description="Disordered" evidence="1">
    <location>
        <begin position="200"/>
        <end position="223"/>
    </location>
</feature>
<dbReference type="OrthoDB" id="4776522at2759"/>
<feature type="compositionally biased region" description="Basic residues" evidence="1">
    <location>
        <begin position="336"/>
        <end position="351"/>
    </location>
</feature>
<proteinExistence type="predicted"/>
<dbReference type="Proteomes" id="UP000053342">
    <property type="component" value="Unassembled WGS sequence"/>
</dbReference>
<keyword evidence="3" id="KW-1185">Reference proteome</keyword>
<dbReference type="HOGENOM" id="CLU_048132_0_0_1"/>
<feature type="compositionally biased region" description="Low complexity" evidence="1">
    <location>
        <begin position="358"/>
        <end position="368"/>
    </location>
</feature>
<dbReference type="STRING" id="215243.A0A0D2AJ10"/>
<dbReference type="VEuPathDB" id="FungiDB:PV06_07349"/>
<gene>
    <name evidence="2" type="ORF">PV06_07349</name>
</gene>
<dbReference type="GeneID" id="27359423"/>
<feature type="region of interest" description="Disordered" evidence="1">
    <location>
        <begin position="313"/>
        <end position="389"/>
    </location>
</feature>
<sequence length="458" mass="51471">MPSRKSICVDRRNPCTHIKMTRLFDPYGSFRCSMCHKHPSIGWLYRCTQDSQGFLPESDFTGTPAHMRRENSMNVAATSLSNPVIKAIGQGQYTDDQVASLLKQKERVKDLVHEQDHRPTTSYSATTDASTADSLVTDRTFSTLPQSTTFSTTSSSSLEEEIRAAYDWNELQKVWMSEPTLAPPSSPRPRPAVLAEHQTLNENAREKESEKSNETRKGKQKEDVTPTCNFMVCPTCRPTYRDRAYWSLDMVLASPVQFPPIWEMENRRISDARTLMGIRTPPAERSSSQLTRSITTESMQSVPIFRIEAVDDADNVQAEPDSAESSSGQETDAHSVRKRSGFRQTVRRALARARLEDAASSSNSTDASDSLDQEPLDRPGSLIFRRRHSRSSTSSFVQRYGRIVDTSVLQESVTLMLARNTPVPQTPRVETPQSSQIPRRSRAERRGDMNTADVISQA</sequence>
<accession>A0A0D2AJ10</accession>
<evidence type="ECO:0000313" key="3">
    <source>
        <dbReference type="Proteomes" id="UP000053342"/>
    </source>
</evidence>
<dbReference type="AlphaFoldDB" id="A0A0D2AJ10"/>
<organism evidence="2 3">
    <name type="scientific">Exophiala oligosperma</name>
    <dbReference type="NCBI Taxonomy" id="215243"/>
    <lineage>
        <taxon>Eukaryota</taxon>
        <taxon>Fungi</taxon>
        <taxon>Dikarya</taxon>
        <taxon>Ascomycota</taxon>
        <taxon>Pezizomycotina</taxon>
        <taxon>Eurotiomycetes</taxon>
        <taxon>Chaetothyriomycetidae</taxon>
        <taxon>Chaetothyriales</taxon>
        <taxon>Herpotrichiellaceae</taxon>
        <taxon>Exophiala</taxon>
    </lineage>
</organism>
<name>A0A0D2AJ10_9EURO</name>
<feature type="region of interest" description="Disordered" evidence="1">
    <location>
        <begin position="419"/>
        <end position="458"/>
    </location>
</feature>
<dbReference type="RefSeq" id="XP_016260337.1">
    <property type="nucleotide sequence ID" value="XM_016408583.1"/>
</dbReference>
<reference evidence="2 3" key="1">
    <citation type="submission" date="2015-01" db="EMBL/GenBank/DDBJ databases">
        <title>The Genome Sequence of Exophiala oligosperma CBS72588.</title>
        <authorList>
            <consortium name="The Broad Institute Genomics Platform"/>
            <person name="Cuomo C."/>
            <person name="de Hoog S."/>
            <person name="Gorbushina A."/>
            <person name="Stielow B."/>
            <person name="Teixiera M."/>
            <person name="Abouelleil A."/>
            <person name="Chapman S.B."/>
            <person name="Priest M."/>
            <person name="Young S.K."/>
            <person name="Wortman J."/>
            <person name="Nusbaum C."/>
            <person name="Birren B."/>
        </authorList>
    </citation>
    <scope>NUCLEOTIDE SEQUENCE [LARGE SCALE GENOMIC DNA]</scope>
    <source>
        <strain evidence="2 3">CBS 72588</strain>
    </source>
</reference>
<protein>
    <submittedName>
        <fullName evidence="2">Uncharacterized protein</fullName>
    </submittedName>
</protein>
<evidence type="ECO:0000313" key="2">
    <source>
        <dbReference type="EMBL" id="KIW40121.1"/>
    </source>
</evidence>
<feature type="compositionally biased region" description="Basic and acidic residues" evidence="1">
    <location>
        <begin position="203"/>
        <end position="223"/>
    </location>
</feature>
<evidence type="ECO:0000256" key="1">
    <source>
        <dbReference type="SAM" id="MobiDB-lite"/>
    </source>
</evidence>
<dbReference type="EMBL" id="KN847338">
    <property type="protein sequence ID" value="KIW40121.1"/>
    <property type="molecule type" value="Genomic_DNA"/>
</dbReference>